<dbReference type="EMBL" id="KJ920400">
    <property type="protein sequence ID" value="AID50245.1"/>
    <property type="molecule type" value="Genomic_DNA"/>
</dbReference>
<proteinExistence type="predicted"/>
<keyword evidence="6" id="KW-1185">Reference proteome</keyword>
<dbReference type="NCBIfam" id="TIGR01760">
    <property type="entry name" value="tape_meas_TP901"/>
    <property type="match status" value="1"/>
</dbReference>
<feature type="coiled-coil region" evidence="3">
    <location>
        <begin position="472"/>
        <end position="499"/>
    </location>
</feature>
<evidence type="ECO:0000256" key="3">
    <source>
        <dbReference type="SAM" id="Coils"/>
    </source>
</evidence>
<dbReference type="InterPro" id="IPR010090">
    <property type="entry name" value="Phage_tape_meas"/>
</dbReference>
<evidence type="ECO:0000313" key="6">
    <source>
        <dbReference type="Proteomes" id="UP000027384"/>
    </source>
</evidence>
<keyword evidence="2" id="KW-1188">Viral release from host cell</keyword>
<keyword evidence="1" id="KW-1245">Viral tail assembly</keyword>
<dbReference type="OrthoDB" id="270at10239"/>
<keyword evidence="3" id="KW-0175">Coiled coil</keyword>
<dbReference type="PANTHER" id="PTHR37813">
    <property type="entry name" value="FELS-2 PROPHAGE PROTEIN"/>
    <property type="match status" value="1"/>
</dbReference>
<organism evidence="5 6">
    <name type="scientific">Bacillus phage Waukesha92</name>
    <dbReference type="NCBI Taxonomy" id="1510440"/>
    <lineage>
        <taxon>Viruses</taxon>
        <taxon>Duplodnaviria</taxon>
        <taxon>Heunggongvirae</taxon>
        <taxon>Uroviricota</taxon>
        <taxon>Caudoviricetes</taxon>
        <taxon>Waukeshavirus</taxon>
        <taxon>Waukeshavirus waukesha92</taxon>
    </lineage>
</organism>
<name>A0A068EM31_9CAUD</name>
<evidence type="ECO:0000313" key="5">
    <source>
        <dbReference type="EMBL" id="AID50245.1"/>
    </source>
</evidence>
<evidence type="ECO:0000256" key="2">
    <source>
        <dbReference type="ARBA" id="ARBA00022612"/>
    </source>
</evidence>
<feature type="domain" description="Phage tail tape measure protein" evidence="4">
    <location>
        <begin position="108"/>
        <end position="305"/>
    </location>
</feature>
<dbReference type="Pfam" id="PF10145">
    <property type="entry name" value="PhageMin_Tail"/>
    <property type="match status" value="1"/>
</dbReference>
<evidence type="ECO:0000256" key="1">
    <source>
        <dbReference type="ARBA" id="ARBA00022465"/>
    </source>
</evidence>
<dbReference type="GeneID" id="22109979"/>
<evidence type="ECO:0000259" key="4">
    <source>
        <dbReference type="Pfam" id="PF10145"/>
    </source>
</evidence>
<dbReference type="GO" id="GO:0098003">
    <property type="term" value="P:viral tail assembly"/>
    <property type="evidence" value="ECO:0007669"/>
    <property type="project" value="UniProtKB-KW"/>
</dbReference>
<protein>
    <submittedName>
        <fullName evidence="5">Tail tape measure protein</fullName>
    </submittedName>
</protein>
<accession>A0A068EM31</accession>
<dbReference type="KEGG" id="vg:22109979"/>
<gene>
    <name evidence="5" type="ORF">Waukesha92_56</name>
</gene>
<dbReference type="Proteomes" id="UP000027384">
    <property type="component" value="Segment"/>
</dbReference>
<sequence>MELFKMFGSIFLKDDQLQRGLANAERSGQRTTGILGRGFGQVGAAAAGLGSSVGGAAIAMGGLVGIAVGVGAAVAGVVHVGSEYTKQMSKVEALSRSNGLQMAELGANARKLGADTRWSATNVAEAYEYMALAGWDSNQMIAASKPLLDLATAGALDLAKASDIVTDTMTPFGMKASEAGRAADVFALAQATANLNVEQLGETMKYAAPVAATFGLNIEQTAAIAQIFANNGIKASMAGTALRAGLSRLAAPPKEAAKSLSALNVTVKDSQGNLKPMNEIIGQLHDGFGKLTDAQQIAAAKAIFGEEAYAGWIQVIKGGKPAFDDMVNTLETAEGSAKVMAETMANNLSGAVDGVKSQLENLGLVVFSHVEPALVAMTNGTNSAVKSLTDWLDPSGRAVEAAKLMQQTDQQLAQSKAILDMNLKKGKITQEEYNEKLALSKKHAEDMMNADGMLAQKKEELKMKVEEGTMTQEEANKILDQSEVEYQKLQQGIEQTRQRQEAMNKVFEPLRDAIGIIQQVGAAIEQFWIAATGDRNALVEGYDILTKLGFSANAIQFIQETTAAVQYGVETMKALVSGDWGAASNLLDKLGFSPEQKVDIIMFVQDVHAQLSSFIENVQSLISAAAPVIMGIIGATWDFIKGVFNTIAPYLMPLLTDVMSFVNGIIAKIAAFWKENGDQIVQAVKNAFDLIKGIIEFVMPVVLFIIEDVWGNIKGVINGALDIILGTIKLFSSLLTGDWTGVWDAIKQILSGAWEFIWNFIQIWGVGKVLGIIGKIGSKMKGLFGEAWDGVKKVFSDMFEGIFKSSGDTLTVIKEVFGKVKDAIATPFKNAWEGVMEWIDKIKTGVKNMFSGVHIPVPKININGSLNPARWADEGLPSFDVKWAANGALIKPGNPTLIGVGDARGYDETVLPLRKQTFDAIANGIMGSLPLTQQAGAQQYASQGPTILQVNLNGREIAKEIYSDVSKFQESEKERLKVF</sequence>
<dbReference type="RefSeq" id="YP_009099321.1">
    <property type="nucleotide sequence ID" value="NC_025424.1"/>
</dbReference>
<reference evidence="5 6" key="1">
    <citation type="submission" date="2014-07" db="EMBL/GenBank/DDBJ databases">
        <title>Complete genome sequence of Waukesha92.</title>
        <authorList>
            <person name="Sauder A.B."/>
            <person name="Alali E."/>
            <person name="Alhouri R."/>
            <person name="Carter B."/>
            <person name="Delgado-Fabre N."/>
            <person name="Donovan M."/>
            <person name="Heindel A."/>
            <person name="Murray T."/>
            <person name="Selesky A."/>
            <person name="Langouet C."/>
            <person name="Temple L."/>
        </authorList>
    </citation>
    <scope>NUCLEOTIDE SEQUENCE [LARGE SCALE GENOMIC DNA]</scope>
</reference>
<dbReference type="PANTHER" id="PTHR37813:SF1">
    <property type="entry name" value="FELS-2 PROPHAGE PROTEIN"/>
    <property type="match status" value="1"/>
</dbReference>